<evidence type="ECO:0000256" key="5">
    <source>
        <dbReference type="ARBA" id="ARBA00022932"/>
    </source>
</evidence>
<organism evidence="8">
    <name type="scientific">Siphoviridae sp. ctE6L85</name>
    <dbReference type="NCBI Taxonomy" id="2826202"/>
    <lineage>
        <taxon>Viruses</taxon>
        <taxon>Duplodnaviria</taxon>
        <taxon>Heunggongvirae</taxon>
        <taxon>Uroviricota</taxon>
        <taxon>Caudoviricetes</taxon>
    </lineage>
</organism>
<dbReference type="Pfam" id="PF17657">
    <property type="entry name" value="DNA_pol3_finger"/>
    <property type="match status" value="1"/>
</dbReference>
<accession>A0A8S5QRM3</accession>
<evidence type="ECO:0000256" key="4">
    <source>
        <dbReference type="ARBA" id="ARBA00022705"/>
    </source>
</evidence>
<keyword evidence="3" id="KW-0548">Nucleotidyltransferase</keyword>
<dbReference type="InterPro" id="IPR011708">
    <property type="entry name" value="DNA_pol3_alpha_NTPase_dom"/>
</dbReference>
<keyword evidence="2" id="KW-0808">Transferase</keyword>
<name>A0A8S5QRM3_9CAUD</name>
<keyword evidence="5" id="KW-0239">DNA-directed DNA polymerase</keyword>
<dbReference type="EC" id="2.7.7.7" evidence="1"/>
<dbReference type="Pfam" id="PF02811">
    <property type="entry name" value="PHP"/>
    <property type="match status" value="1"/>
</dbReference>
<evidence type="ECO:0000313" key="8">
    <source>
        <dbReference type="EMBL" id="DAE21292.1"/>
    </source>
</evidence>
<dbReference type="InterPro" id="IPR016195">
    <property type="entry name" value="Pol/histidinol_Pase-like"/>
</dbReference>
<dbReference type="Pfam" id="PF14579">
    <property type="entry name" value="HHH_6"/>
    <property type="match status" value="1"/>
</dbReference>
<dbReference type="SMART" id="SM00481">
    <property type="entry name" value="POLIIIAc"/>
    <property type="match status" value="1"/>
</dbReference>
<protein>
    <recommendedName>
        <fullName evidence="1">DNA-directed DNA polymerase</fullName>
        <ecNumber evidence="1">2.7.7.7</ecNumber>
    </recommendedName>
</protein>
<dbReference type="PANTHER" id="PTHR32294">
    <property type="entry name" value="DNA POLYMERASE III SUBUNIT ALPHA"/>
    <property type="match status" value="1"/>
</dbReference>
<dbReference type="InterPro" id="IPR004013">
    <property type="entry name" value="PHP_dom"/>
</dbReference>
<evidence type="ECO:0000256" key="2">
    <source>
        <dbReference type="ARBA" id="ARBA00022679"/>
    </source>
</evidence>
<evidence type="ECO:0000259" key="7">
    <source>
        <dbReference type="SMART" id="SM00481"/>
    </source>
</evidence>
<dbReference type="InterPro" id="IPR004805">
    <property type="entry name" value="DnaE2/DnaE/PolC"/>
</dbReference>
<dbReference type="InterPro" id="IPR040982">
    <property type="entry name" value="DNA_pol3_finger"/>
</dbReference>
<dbReference type="Gene3D" id="3.20.20.140">
    <property type="entry name" value="Metal-dependent hydrolases"/>
    <property type="match status" value="1"/>
</dbReference>
<dbReference type="InterPro" id="IPR029460">
    <property type="entry name" value="DNAPol_HHH"/>
</dbReference>
<sequence length="1062" mass="121800">MSGQYTVYHLHSDLSNGVTNIDSVTKYGEYIAKAKECGMNAMGFSEHGSVFEWWHKKSAIEAAGMKYIHAVECYLTTTLTEKIRDNYHCVLLAKNYNGFLELNRLVSNSFCRKDNHFYYVPRITFDELFHTSDNILVTTACVGGVLGKGDEQVQRVYLDFLTRNRHRCFLEVGHHMDEKQISYNKKLLALSSELTIPLIAGTDTHVLNEEHEKGRSILQASKNIFFDGEERWDLKFKTYDELVAAYRAQGSLPETEYMQAIENTNLLADMVEPFELDRGTKYPHIYAEPEKTFREKVQSAMETHPYALKNHTKEKLERVVEEEFDVYKATKSIDFMLLQTYLREWEKENGIQCGYGRGSVSGSMIAYLLGITQMDSLRFGLNFFRFMNPSRVTNADIDTDYSGKDRDTVKRFLLRDKMNLPSIRSAEIITFNTIALKGAVRDVCRALYKDRQDINYIQVANHICKEVETHEEAVRKKYPEVFRYVDIVNGTIVSIGTHPSGVLISDLPIEQTVGLCSVSTSEYPVSMINMKELDDLMYVKLDILGLDNIGVINETCKTLGIERLTPDNTDMEDMSVWKSIRDDTTLIFQWESDSAQHYLRQFMSDSTLETARSKIPNFSMLKWMSFGNGLLRPACASFRDSVAKGEFYDNGFDALNEFLSPEAGRIAMQETIMQFLVKFCGYSAAESDNVRRAIAKKKGTETLLPEIEERFVAYCSEQYSMTSEQCEKIIKPFLQIILDASAYGFSWNHSDAYSSIGYICGYLRYYYPLEFLTAALNIFGDNMDKTAAITNYATSVGIRVTLPKWGLSRGEYFFDREKRIIAKGLTSIKYMSANLADELYDLARNKYSYFMDLLRDLDEKTSINSRQLDILIKLDFFSDFGNQRELLRITSLFSEMFKKGQAKQIRKSDVDGTPLEEIVKRYAVGVTKSGGIAKSYTLLDVASILREAETVIKAAGMDDLSDLIKVRNFYDVMGYIGYVSGNEADRRKLYITDIKPLYRKRDNKQFGYSLFTKSIGSGKESRFTVFNRVFDKEPVKEGDIIYCKGYERDGEYYTLTAYQQVF</sequence>
<dbReference type="Pfam" id="PF07733">
    <property type="entry name" value="DNA_pol3_alpha"/>
    <property type="match status" value="1"/>
</dbReference>
<dbReference type="GO" id="GO:0003887">
    <property type="term" value="F:DNA-directed DNA polymerase activity"/>
    <property type="evidence" value="ECO:0007669"/>
    <property type="project" value="UniProtKB-KW"/>
</dbReference>
<dbReference type="GO" id="GO:0008408">
    <property type="term" value="F:3'-5' exonuclease activity"/>
    <property type="evidence" value="ECO:0007669"/>
    <property type="project" value="InterPro"/>
</dbReference>
<dbReference type="GO" id="GO:0006260">
    <property type="term" value="P:DNA replication"/>
    <property type="evidence" value="ECO:0007669"/>
    <property type="project" value="UniProtKB-KW"/>
</dbReference>
<evidence type="ECO:0000256" key="1">
    <source>
        <dbReference type="ARBA" id="ARBA00012417"/>
    </source>
</evidence>
<dbReference type="SUPFAM" id="SSF89550">
    <property type="entry name" value="PHP domain-like"/>
    <property type="match status" value="1"/>
</dbReference>
<reference evidence="8" key="1">
    <citation type="journal article" date="2021" name="Proc. Natl. Acad. Sci. U.S.A.">
        <title>A Catalog of Tens of Thousands of Viruses from Human Metagenomes Reveals Hidden Associations with Chronic Diseases.</title>
        <authorList>
            <person name="Tisza M.J."/>
            <person name="Buck C.B."/>
        </authorList>
    </citation>
    <scope>NUCLEOTIDE SEQUENCE</scope>
    <source>
        <strain evidence="8">CtE6L85</strain>
    </source>
</reference>
<comment type="catalytic activity">
    <reaction evidence="6">
        <text>DNA(n) + a 2'-deoxyribonucleoside 5'-triphosphate = DNA(n+1) + diphosphate</text>
        <dbReference type="Rhea" id="RHEA:22508"/>
        <dbReference type="Rhea" id="RHEA-COMP:17339"/>
        <dbReference type="Rhea" id="RHEA-COMP:17340"/>
        <dbReference type="ChEBI" id="CHEBI:33019"/>
        <dbReference type="ChEBI" id="CHEBI:61560"/>
        <dbReference type="ChEBI" id="CHEBI:173112"/>
        <dbReference type="EC" id="2.7.7.7"/>
    </reaction>
</comment>
<evidence type="ECO:0000256" key="6">
    <source>
        <dbReference type="ARBA" id="ARBA00049244"/>
    </source>
</evidence>
<dbReference type="InterPro" id="IPR003141">
    <property type="entry name" value="Pol/His_phosphatase_N"/>
</dbReference>
<keyword evidence="4" id="KW-0235">DNA replication</keyword>
<feature type="domain" description="Polymerase/histidinol phosphatase N-terminal" evidence="7">
    <location>
        <begin position="6"/>
        <end position="77"/>
    </location>
</feature>
<proteinExistence type="predicted"/>
<dbReference type="EMBL" id="BK015711">
    <property type="protein sequence ID" value="DAE21292.1"/>
    <property type="molecule type" value="Genomic_DNA"/>
</dbReference>
<evidence type="ECO:0000256" key="3">
    <source>
        <dbReference type="ARBA" id="ARBA00022695"/>
    </source>
</evidence>